<dbReference type="InterPro" id="IPR011701">
    <property type="entry name" value="MFS"/>
</dbReference>
<feature type="transmembrane region" description="Helical" evidence="8">
    <location>
        <begin position="203"/>
        <end position="221"/>
    </location>
</feature>
<dbReference type="FunFam" id="1.20.1250.20:FF:000053">
    <property type="entry name" value="Nitrate transporter 2.1"/>
    <property type="match status" value="1"/>
</dbReference>
<organism evidence="10 11">
    <name type="scientific">Jatropha curcas</name>
    <name type="common">Barbados nut</name>
    <dbReference type="NCBI Taxonomy" id="180498"/>
    <lineage>
        <taxon>Eukaryota</taxon>
        <taxon>Viridiplantae</taxon>
        <taxon>Streptophyta</taxon>
        <taxon>Embryophyta</taxon>
        <taxon>Tracheophyta</taxon>
        <taxon>Spermatophyta</taxon>
        <taxon>Magnoliopsida</taxon>
        <taxon>eudicotyledons</taxon>
        <taxon>Gunneridae</taxon>
        <taxon>Pentapetalae</taxon>
        <taxon>rosids</taxon>
        <taxon>fabids</taxon>
        <taxon>Malpighiales</taxon>
        <taxon>Euphorbiaceae</taxon>
        <taxon>Crotonoideae</taxon>
        <taxon>Jatropheae</taxon>
        <taxon>Jatropha</taxon>
    </lineage>
</organism>
<proteinExistence type="inferred from homology"/>
<evidence type="ECO:0000313" key="10">
    <source>
        <dbReference type="EMBL" id="KDP45319.1"/>
    </source>
</evidence>
<protein>
    <recommendedName>
        <fullName evidence="9">Major facilitator superfamily (MFS) profile domain-containing protein</fullName>
    </recommendedName>
</protein>
<dbReference type="InterPro" id="IPR005829">
    <property type="entry name" value="Sugar_transporter_CS"/>
</dbReference>
<feature type="domain" description="Major facilitator superfamily (MFS) profile" evidence="9">
    <location>
        <begin position="38"/>
        <end position="432"/>
    </location>
</feature>
<dbReference type="GO" id="GO:0042128">
    <property type="term" value="P:nitrate assimilation"/>
    <property type="evidence" value="ECO:0007669"/>
    <property type="project" value="UniProtKB-KW"/>
</dbReference>
<evidence type="ECO:0000256" key="1">
    <source>
        <dbReference type="ARBA" id="ARBA00004127"/>
    </source>
</evidence>
<evidence type="ECO:0000256" key="5">
    <source>
        <dbReference type="ARBA" id="ARBA00022989"/>
    </source>
</evidence>
<feature type="transmembrane region" description="Helical" evidence="8">
    <location>
        <begin position="129"/>
        <end position="148"/>
    </location>
</feature>
<evidence type="ECO:0000256" key="2">
    <source>
        <dbReference type="ARBA" id="ARBA00008432"/>
    </source>
</evidence>
<dbReference type="PROSITE" id="PS00216">
    <property type="entry name" value="SUGAR_TRANSPORT_1"/>
    <property type="match status" value="1"/>
</dbReference>
<dbReference type="KEGG" id="jcu:105641359"/>
<comment type="subcellular location">
    <subcellularLocation>
        <location evidence="1">Endomembrane system</location>
        <topology evidence="1">Multi-pass membrane protein</topology>
    </subcellularLocation>
</comment>
<dbReference type="Pfam" id="PF07690">
    <property type="entry name" value="MFS_1"/>
    <property type="match status" value="1"/>
</dbReference>
<dbReference type="GO" id="GO:0012505">
    <property type="term" value="C:endomembrane system"/>
    <property type="evidence" value="ECO:0007669"/>
    <property type="project" value="UniProtKB-SubCell"/>
</dbReference>
<dbReference type="PANTHER" id="PTHR23515">
    <property type="entry name" value="HIGH-AFFINITY NITRATE TRANSPORTER 2.3"/>
    <property type="match status" value="1"/>
</dbReference>
<feature type="transmembrane region" description="Helical" evidence="8">
    <location>
        <begin position="384"/>
        <end position="404"/>
    </location>
</feature>
<gene>
    <name evidence="10" type="ORF">JCGZ_09568</name>
</gene>
<accession>A0A067LLR2</accession>
<keyword evidence="5 8" id="KW-1133">Transmembrane helix</keyword>
<dbReference type="GO" id="GO:0016020">
    <property type="term" value="C:membrane"/>
    <property type="evidence" value="ECO:0007669"/>
    <property type="project" value="InterPro"/>
</dbReference>
<evidence type="ECO:0000256" key="4">
    <source>
        <dbReference type="ARBA" id="ARBA00022692"/>
    </source>
</evidence>
<evidence type="ECO:0000256" key="7">
    <source>
        <dbReference type="ARBA" id="ARBA00023136"/>
    </source>
</evidence>
<keyword evidence="11" id="KW-1185">Reference proteome</keyword>
<feature type="transmembrane region" description="Helical" evidence="8">
    <location>
        <begin position="326"/>
        <end position="344"/>
    </location>
</feature>
<dbReference type="GO" id="GO:0015112">
    <property type="term" value="F:nitrate transmembrane transporter activity"/>
    <property type="evidence" value="ECO:0007669"/>
    <property type="project" value="InterPro"/>
</dbReference>
<dbReference type="InterPro" id="IPR020846">
    <property type="entry name" value="MFS_dom"/>
</dbReference>
<comment type="similarity">
    <text evidence="2">Belongs to the major facilitator superfamily. Nitrate/nitrite porter (TC 2.A.1.8) family.</text>
</comment>
<dbReference type="CDD" id="cd17341">
    <property type="entry name" value="MFS_NRT2_like"/>
    <property type="match status" value="1"/>
</dbReference>
<dbReference type="FunFam" id="1.20.1250.20:FF:000198">
    <property type="entry name" value="High affinity nitrate transporter 2.5"/>
    <property type="match status" value="1"/>
</dbReference>
<dbReference type="Proteomes" id="UP000027138">
    <property type="component" value="Unassembled WGS sequence"/>
</dbReference>
<keyword evidence="4 8" id="KW-0812">Transmembrane</keyword>
<dbReference type="OrthoDB" id="434240at2759"/>
<dbReference type="AlphaFoldDB" id="A0A067LLR2"/>
<evidence type="ECO:0000256" key="6">
    <source>
        <dbReference type="ARBA" id="ARBA00023063"/>
    </source>
</evidence>
<keyword evidence="6" id="KW-0534">Nitrate assimilation</keyword>
<evidence type="ECO:0000313" key="11">
    <source>
        <dbReference type="Proteomes" id="UP000027138"/>
    </source>
</evidence>
<feature type="transmembrane region" description="Helical" evidence="8">
    <location>
        <begin position="416"/>
        <end position="435"/>
    </location>
</feature>
<keyword evidence="3" id="KW-0813">Transport</keyword>
<feature type="transmembrane region" description="Helical" evidence="8">
    <location>
        <begin position="168"/>
        <end position="191"/>
    </location>
</feature>
<dbReference type="InterPro" id="IPR044772">
    <property type="entry name" value="NO3_transporter"/>
</dbReference>
<evidence type="ECO:0000256" key="3">
    <source>
        <dbReference type="ARBA" id="ARBA00022448"/>
    </source>
</evidence>
<evidence type="ECO:0000259" key="9">
    <source>
        <dbReference type="PROSITE" id="PS50850"/>
    </source>
</evidence>
<dbReference type="PROSITE" id="PS50850">
    <property type="entry name" value="MFS"/>
    <property type="match status" value="1"/>
</dbReference>
<dbReference type="Gene3D" id="1.20.1250.20">
    <property type="entry name" value="MFS general substrate transporter like domains"/>
    <property type="match status" value="2"/>
</dbReference>
<sequence length="464" mass="50692">MESQDHSLKQPSFSLPVDDEQKATKFNPFSLSSPHMLAFHLSWFSLFSCFFSTFCIPPLLPIIRTDLNLTDTDIGNADIASFVGSIFSRLAMGPICDLIGPRVASASLSLATAPIIMCTCFIKSPASFILIRFLTGFSLANFVANQFWMSSMFSGCVVGLANGVSAGWANVGTGVAQLIMPQIYSLMISLLDTSSSTAWRFSFLFPGIFQAITALMVLAYGQDQPSGKHKSQRTCKPINENFLQVLFNGLKNYRGWILGLTYGYCFGSELTTDNIIADYFYERFGVNVEVAGMIAASFGMANCFSRPMGGVFSDKMGRRFGVRGRLWGLWVVQTMAGFACFLLGRMNSLWTSVAVVCLFSVFVQAASGLTFGVVPFVSKRSLGVISGMTGSGGTLGAVVTQFLLFSGSRFSMQKSISLMGIMIIVCTLPVTLIYFPRWGSMFCSPSGDRDLADEDDEEHRYLLV</sequence>
<dbReference type="EMBL" id="KK914232">
    <property type="protein sequence ID" value="KDP45319.1"/>
    <property type="molecule type" value="Genomic_DNA"/>
</dbReference>
<reference evidence="10 11" key="1">
    <citation type="journal article" date="2014" name="PLoS ONE">
        <title>Global Analysis of Gene Expression Profiles in Physic Nut (Jatropha curcas L.) Seedlings Exposed to Salt Stress.</title>
        <authorList>
            <person name="Zhang L."/>
            <person name="Zhang C."/>
            <person name="Wu P."/>
            <person name="Chen Y."/>
            <person name="Li M."/>
            <person name="Jiang H."/>
            <person name="Wu G."/>
        </authorList>
    </citation>
    <scope>NUCLEOTIDE SEQUENCE [LARGE SCALE GENOMIC DNA]</scope>
    <source>
        <strain evidence="11">cv. GZQX0401</strain>
        <tissue evidence="10">Young leaves</tissue>
    </source>
</reference>
<feature type="transmembrane region" description="Helical" evidence="8">
    <location>
        <begin position="37"/>
        <end position="62"/>
    </location>
</feature>
<evidence type="ECO:0000256" key="8">
    <source>
        <dbReference type="SAM" id="Phobius"/>
    </source>
</evidence>
<dbReference type="SUPFAM" id="SSF103473">
    <property type="entry name" value="MFS general substrate transporter"/>
    <property type="match status" value="1"/>
</dbReference>
<dbReference type="InterPro" id="IPR036259">
    <property type="entry name" value="MFS_trans_sf"/>
</dbReference>
<keyword evidence="7 8" id="KW-0472">Membrane</keyword>
<feature type="transmembrane region" description="Helical" evidence="8">
    <location>
        <begin position="284"/>
        <end position="305"/>
    </location>
</feature>
<feature type="transmembrane region" description="Helical" evidence="8">
    <location>
        <begin position="350"/>
        <end position="377"/>
    </location>
</feature>
<dbReference type="STRING" id="180498.A0A067LLR2"/>
<name>A0A067LLR2_JATCU</name>